<evidence type="ECO:0000256" key="3">
    <source>
        <dbReference type="ARBA" id="ARBA00022448"/>
    </source>
</evidence>
<evidence type="ECO:0000313" key="9">
    <source>
        <dbReference type="Ensembl" id="ENSHCOP00000026486.1"/>
    </source>
</evidence>
<comment type="function">
    <text evidence="7">Accelerates the intermembrane transfer of various glycolipids. Catalyzes the transfer of various glycosphingolipids between membranes but does not catalyze the transfer of phospholipids. May be involved in the intracellular translocation of glucosylceramides.</text>
</comment>
<keyword evidence="10" id="KW-1185">Reference proteome</keyword>
<comment type="subcellular location">
    <subcellularLocation>
        <location evidence="1">Cytoplasm</location>
    </subcellularLocation>
</comment>
<dbReference type="InterPro" id="IPR014830">
    <property type="entry name" value="Glycolipid_transfer_prot_dom"/>
</dbReference>
<sequence>MSLLLDNRFGELPPDNSVNTKLFLETVSHLPTFFDCLGSKVFSLIKSDINGNITKIKEVYLKDPHRYVTLQHILESERQDLGAEWPKAGATLALMWLKRGLRFIQILLQSLADGERDLNQPNLIRVNITKAYEQALKRYHGWFVQKIFNTALYAAPYRSNFLKALSKGEDVKEEECLENLRHFLVNFAATVDAIYDMYARLNAELDYTV</sequence>
<dbReference type="OMA" id="HYLEDMI"/>
<dbReference type="Proteomes" id="UP000264820">
    <property type="component" value="Unplaced"/>
</dbReference>
<dbReference type="Ensembl" id="ENSHCOT00000021710.1">
    <property type="protein sequence ID" value="ENSHCOP00000026486.1"/>
    <property type="gene ID" value="ENSHCOG00000017474.1"/>
</dbReference>
<reference evidence="9" key="1">
    <citation type="submission" date="2025-08" db="UniProtKB">
        <authorList>
            <consortium name="Ensembl"/>
        </authorList>
    </citation>
    <scope>IDENTIFICATION</scope>
</reference>
<keyword evidence="5" id="KW-0677">Repeat</keyword>
<evidence type="ECO:0000259" key="8">
    <source>
        <dbReference type="Pfam" id="PF08718"/>
    </source>
</evidence>
<dbReference type="PANTHER" id="PTHR10219">
    <property type="entry name" value="GLYCOLIPID TRANSFER PROTEIN-RELATED"/>
    <property type="match status" value="1"/>
</dbReference>
<dbReference type="GO" id="GO:0005829">
    <property type="term" value="C:cytosol"/>
    <property type="evidence" value="ECO:0007669"/>
    <property type="project" value="TreeGrafter"/>
</dbReference>
<dbReference type="PANTHER" id="PTHR10219:SF97">
    <property type="entry name" value="GLYCOLIPID TRANSFER PROTEIN"/>
    <property type="match status" value="1"/>
</dbReference>
<feature type="domain" description="Glycolipid transfer protein" evidence="8">
    <location>
        <begin position="18"/>
        <end position="166"/>
    </location>
</feature>
<dbReference type="STRING" id="109280.ENSHCOP00000026486"/>
<organism evidence="9 10">
    <name type="scientific">Hippocampus comes</name>
    <name type="common">Tiger tail seahorse</name>
    <dbReference type="NCBI Taxonomy" id="109280"/>
    <lineage>
        <taxon>Eukaryota</taxon>
        <taxon>Metazoa</taxon>
        <taxon>Chordata</taxon>
        <taxon>Craniata</taxon>
        <taxon>Vertebrata</taxon>
        <taxon>Euteleostomi</taxon>
        <taxon>Actinopterygii</taxon>
        <taxon>Neopterygii</taxon>
        <taxon>Teleostei</taxon>
        <taxon>Neoteleostei</taxon>
        <taxon>Acanthomorphata</taxon>
        <taxon>Syngnathiaria</taxon>
        <taxon>Syngnathiformes</taxon>
        <taxon>Syngnathoidei</taxon>
        <taxon>Syngnathidae</taxon>
        <taxon>Hippocampus</taxon>
    </lineage>
</organism>
<dbReference type="KEGG" id="hcq:109526057"/>
<proteinExistence type="inferred from homology"/>
<dbReference type="RefSeq" id="XP_019742639.1">
    <property type="nucleotide sequence ID" value="XM_019887080.1"/>
</dbReference>
<evidence type="ECO:0000313" key="10">
    <source>
        <dbReference type="Proteomes" id="UP000264820"/>
    </source>
</evidence>
<dbReference type="FunFam" id="1.10.3520.10:FF:000003">
    <property type="entry name" value="glycolipid transfer protein"/>
    <property type="match status" value="1"/>
</dbReference>
<protein>
    <submittedName>
        <fullName evidence="9">Glycolipid transfer protein b</fullName>
    </submittedName>
</protein>
<keyword evidence="6" id="KW-0445">Lipid transport</keyword>
<dbReference type="AlphaFoldDB" id="A0A3Q3E675"/>
<dbReference type="OrthoDB" id="205255at2759"/>
<comment type="similarity">
    <text evidence="2">Belongs to the GLTP family.</text>
</comment>
<dbReference type="Gene3D" id="1.10.3520.10">
    <property type="entry name" value="Glycolipid transfer protein"/>
    <property type="match status" value="1"/>
</dbReference>
<evidence type="ECO:0000256" key="2">
    <source>
        <dbReference type="ARBA" id="ARBA00007148"/>
    </source>
</evidence>
<dbReference type="GO" id="GO:1902387">
    <property type="term" value="F:ceramide 1-phosphate binding"/>
    <property type="evidence" value="ECO:0007669"/>
    <property type="project" value="TreeGrafter"/>
</dbReference>
<dbReference type="GO" id="GO:1902388">
    <property type="term" value="F:ceramide 1-phosphate transfer activity"/>
    <property type="evidence" value="ECO:0007669"/>
    <property type="project" value="TreeGrafter"/>
</dbReference>
<evidence type="ECO:0000256" key="6">
    <source>
        <dbReference type="ARBA" id="ARBA00023055"/>
    </source>
</evidence>
<dbReference type="Pfam" id="PF08718">
    <property type="entry name" value="GLTP"/>
    <property type="match status" value="1"/>
</dbReference>
<evidence type="ECO:0000256" key="1">
    <source>
        <dbReference type="ARBA" id="ARBA00004496"/>
    </source>
</evidence>
<dbReference type="GO" id="GO:0016020">
    <property type="term" value="C:membrane"/>
    <property type="evidence" value="ECO:0007669"/>
    <property type="project" value="TreeGrafter"/>
</dbReference>
<dbReference type="SUPFAM" id="SSF110004">
    <property type="entry name" value="Glycolipid transfer protein, GLTP"/>
    <property type="match status" value="1"/>
</dbReference>
<evidence type="ECO:0000256" key="7">
    <source>
        <dbReference type="ARBA" id="ARBA00037246"/>
    </source>
</evidence>
<evidence type="ECO:0000256" key="4">
    <source>
        <dbReference type="ARBA" id="ARBA00022490"/>
    </source>
</evidence>
<name>A0A3Q3E675_HIPCM</name>
<evidence type="ECO:0000256" key="5">
    <source>
        <dbReference type="ARBA" id="ARBA00022737"/>
    </source>
</evidence>
<dbReference type="GeneID" id="109526057"/>
<keyword evidence="4" id="KW-0963">Cytoplasm</keyword>
<keyword evidence="3" id="KW-0813">Transport</keyword>
<accession>A0A3Q3E675</accession>
<dbReference type="InterPro" id="IPR036497">
    <property type="entry name" value="GLTP_sf"/>
</dbReference>
<reference evidence="9" key="2">
    <citation type="submission" date="2025-09" db="UniProtKB">
        <authorList>
            <consortium name="Ensembl"/>
        </authorList>
    </citation>
    <scope>IDENTIFICATION</scope>
</reference>
<dbReference type="GeneTree" id="ENSGT00940000155182"/>